<dbReference type="Proteomes" id="UP001293254">
    <property type="component" value="Unassembled WGS sequence"/>
</dbReference>
<dbReference type="Pfam" id="PF13966">
    <property type="entry name" value="zf-RVT"/>
    <property type="match status" value="1"/>
</dbReference>
<evidence type="ECO:0000313" key="2">
    <source>
        <dbReference type="EMBL" id="KAK4421775.1"/>
    </source>
</evidence>
<protein>
    <recommendedName>
        <fullName evidence="1">Reverse transcriptase zinc-binding domain-containing protein</fullName>
    </recommendedName>
</protein>
<reference evidence="2" key="2">
    <citation type="journal article" date="2024" name="Plant">
        <title>Genomic evolution and insights into agronomic trait innovations of Sesamum species.</title>
        <authorList>
            <person name="Miao H."/>
            <person name="Wang L."/>
            <person name="Qu L."/>
            <person name="Liu H."/>
            <person name="Sun Y."/>
            <person name="Le M."/>
            <person name="Wang Q."/>
            <person name="Wei S."/>
            <person name="Zheng Y."/>
            <person name="Lin W."/>
            <person name="Duan Y."/>
            <person name="Cao H."/>
            <person name="Xiong S."/>
            <person name="Wang X."/>
            <person name="Wei L."/>
            <person name="Li C."/>
            <person name="Ma Q."/>
            <person name="Ju M."/>
            <person name="Zhao R."/>
            <person name="Li G."/>
            <person name="Mu C."/>
            <person name="Tian Q."/>
            <person name="Mei H."/>
            <person name="Zhang T."/>
            <person name="Gao T."/>
            <person name="Zhang H."/>
        </authorList>
    </citation>
    <scope>NUCLEOTIDE SEQUENCE</scope>
    <source>
        <strain evidence="2">3651</strain>
    </source>
</reference>
<evidence type="ECO:0000313" key="3">
    <source>
        <dbReference type="Proteomes" id="UP001293254"/>
    </source>
</evidence>
<organism evidence="2 3">
    <name type="scientific">Sesamum alatum</name>
    <dbReference type="NCBI Taxonomy" id="300844"/>
    <lineage>
        <taxon>Eukaryota</taxon>
        <taxon>Viridiplantae</taxon>
        <taxon>Streptophyta</taxon>
        <taxon>Embryophyta</taxon>
        <taxon>Tracheophyta</taxon>
        <taxon>Spermatophyta</taxon>
        <taxon>Magnoliopsida</taxon>
        <taxon>eudicotyledons</taxon>
        <taxon>Gunneridae</taxon>
        <taxon>Pentapetalae</taxon>
        <taxon>asterids</taxon>
        <taxon>lamiids</taxon>
        <taxon>Lamiales</taxon>
        <taxon>Pedaliaceae</taxon>
        <taxon>Sesamum</taxon>
    </lineage>
</organism>
<sequence>MGPCQQNGPINIEWPSKIVHLPDSSSQSSSHLNPSPQSIAWQEALDISSPKSVESPSPSSPLDCLVQVPVTSSAVVWRRTKNGKFSEKSTYSLLVEIEAREVASSSRTSPTSVANPGKLWRCLWSLPVPPRVKVLGWKICSEAVPTLEKLARQHRDVDTRCAVCGAASETVKHIFLECQFARLAWVVSNFPWRVVADWREGAAGWLLRGLEYGETQDKAWFVTMCWALWKHRNSRLVEGKVQEAGAVVKEAALVLS</sequence>
<keyword evidence="3" id="KW-1185">Reference proteome</keyword>
<dbReference type="EMBL" id="JACGWO010000008">
    <property type="protein sequence ID" value="KAK4421775.1"/>
    <property type="molecule type" value="Genomic_DNA"/>
</dbReference>
<dbReference type="AlphaFoldDB" id="A0AAE2CH18"/>
<dbReference type="InterPro" id="IPR026960">
    <property type="entry name" value="RVT-Znf"/>
</dbReference>
<comment type="caution">
    <text evidence="2">The sequence shown here is derived from an EMBL/GenBank/DDBJ whole genome shotgun (WGS) entry which is preliminary data.</text>
</comment>
<reference evidence="2" key="1">
    <citation type="submission" date="2020-06" db="EMBL/GenBank/DDBJ databases">
        <authorList>
            <person name="Li T."/>
            <person name="Hu X."/>
            <person name="Zhang T."/>
            <person name="Song X."/>
            <person name="Zhang H."/>
            <person name="Dai N."/>
            <person name="Sheng W."/>
            <person name="Hou X."/>
            <person name="Wei L."/>
        </authorList>
    </citation>
    <scope>NUCLEOTIDE SEQUENCE</scope>
    <source>
        <strain evidence="2">3651</strain>
        <tissue evidence="2">Leaf</tissue>
    </source>
</reference>
<name>A0AAE2CH18_9LAMI</name>
<feature type="domain" description="Reverse transcriptase zinc-binding" evidence="1">
    <location>
        <begin position="113"/>
        <end position="185"/>
    </location>
</feature>
<proteinExistence type="predicted"/>
<accession>A0AAE2CH18</accession>
<gene>
    <name evidence="2" type="ORF">Salat_2128100</name>
</gene>
<evidence type="ECO:0000259" key="1">
    <source>
        <dbReference type="Pfam" id="PF13966"/>
    </source>
</evidence>